<evidence type="ECO:0000256" key="10">
    <source>
        <dbReference type="SAM" id="MobiDB-lite"/>
    </source>
</evidence>
<evidence type="ECO:0000256" key="7">
    <source>
        <dbReference type="ARBA" id="ARBA00023136"/>
    </source>
</evidence>
<dbReference type="GO" id="GO:0015271">
    <property type="term" value="F:outward rectifier potassium channel activity"/>
    <property type="evidence" value="ECO:0007669"/>
    <property type="project" value="TreeGrafter"/>
</dbReference>
<dbReference type="Pfam" id="PF13358">
    <property type="entry name" value="DDE_3"/>
    <property type="match status" value="1"/>
</dbReference>
<evidence type="ECO:0000259" key="14">
    <source>
        <dbReference type="Pfam" id="PF13358"/>
    </source>
</evidence>
<dbReference type="InterPro" id="IPR013099">
    <property type="entry name" value="K_chnl_dom"/>
</dbReference>
<evidence type="ECO:0000259" key="12">
    <source>
        <dbReference type="Pfam" id="PF01498"/>
    </source>
</evidence>
<dbReference type="Proteomes" id="UP001274896">
    <property type="component" value="Unassembled WGS sequence"/>
</dbReference>
<feature type="domain" description="Tc1-like transposase DDE" evidence="14">
    <location>
        <begin position="228"/>
        <end position="379"/>
    </location>
</feature>
<dbReference type="InterPro" id="IPR057667">
    <property type="entry name" value="HTH_SB"/>
</dbReference>
<keyword evidence="6 9" id="KW-0406">Ion transport</keyword>
<keyword evidence="8 9" id="KW-0407">Ion channel</keyword>
<comment type="subcellular location">
    <subcellularLocation>
        <location evidence="1">Membrane</location>
        <topology evidence="1">Multi-pass membrane protein</topology>
    </subcellularLocation>
</comment>
<feature type="transmembrane region" description="Helical" evidence="11">
    <location>
        <begin position="463"/>
        <end position="483"/>
    </location>
</feature>
<dbReference type="GO" id="GO:0003677">
    <property type="term" value="F:DNA binding"/>
    <property type="evidence" value="ECO:0007669"/>
    <property type="project" value="InterPro"/>
</dbReference>
<dbReference type="PANTHER" id="PTHR11003">
    <property type="entry name" value="POTASSIUM CHANNEL, SUBFAMILY K"/>
    <property type="match status" value="1"/>
</dbReference>
<dbReference type="FunFam" id="1.10.287.70:FF:000077">
    <property type="entry name" value="Potassium channel subfamily K member 5"/>
    <property type="match status" value="1"/>
</dbReference>
<dbReference type="GO" id="GO:0005886">
    <property type="term" value="C:plasma membrane"/>
    <property type="evidence" value="ECO:0007669"/>
    <property type="project" value="TreeGrafter"/>
</dbReference>
<organism evidence="16 17">
    <name type="scientific">Hemibagrus guttatus</name>
    <dbReference type="NCBI Taxonomy" id="175788"/>
    <lineage>
        <taxon>Eukaryota</taxon>
        <taxon>Metazoa</taxon>
        <taxon>Chordata</taxon>
        <taxon>Craniata</taxon>
        <taxon>Vertebrata</taxon>
        <taxon>Euteleostomi</taxon>
        <taxon>Actinopterygii</taxon>
        <taxon>Neopterygii</taxon>
        <taxon>Teleostei</taxon>
        <taxon>Ostariophysi</taxon>
        <taxon>Siluriformes</taxon>
        <taxon>Bagridae</taxon>
        <taxon>Hemibagrus</taxon>
    </lineage>
</organism>
<keyword evidence="4" id="KW-0630">Potassium</keyword>
<dbReference type="InterPro" id="IPR036388">
    <property type="entry name" value="WH-like_DNA-bd_sf"/>
</dbReference>
<feature type="transmembrane region" description="Helical" evidence="11">
    <location>
        <begin position="513"/>
        <end position="535"/>
    </location>
</feature>
<dbReference type="GO" id="GO:0022841">
    <property type="term" value="F:potassium ion leak channel activity"/>
    <property type="evidence" value="ECO:0007669"/>
    <property type="project" value="TreeGrafter"/>
</dbReference>
<evidence type="ECO:0000256" key="6">
    <source>
        <dbReference type="ARBA" id="ARBA00023065"/>
    </source>
</evidence>
<protein>
    <recommendedName>
        <fullName evidence="18">Potassium channel subfamily K member 5</fullName>
    </recommendedName>
</protein>
<dbReference type="Gene3D" id="3.30.420.10">
    <property type="entry name" value="Ribonuclease H-like superfamily/Ribonuclease H"/>
    <property type="match status" value="1"/>
</dbReference>
<keyword evidence="3 9" id="KW-0812">Transmembrane</keyword>
<dbReference type="Pfam" id="PF07885">
    <property type="entry name" value="Ion_trans_2"/>
    <property type="match status" value="2"/>
</dbReference>
<sequence>MVDKGPLLTSAVIFYLSIGAAIFQVLEEPNWKLAVARYTEQKERILKDYPCLTKADLDRILEYKRHLSTTSNSQTPNSTMAKTKELSKDTRNKIVDLHQAGKTESAIGKQLGVKKSTVGAIIRKWKTYKTTDDLPRSGAPRKISPRGVKMITRTVSKNPRTTRGDLVNDLQRAGTKVTKATISNTLRRQGLKSCSARRVPLLKPVHVRARLKFAREHLDDPEEDWENVIWSDETKIELFGKNSTCRVWRRKNAELHPKNTIPTVKHGGGNIMLWGCFSAKGPARLIHVKERMNGAMYREILSKNLLPSARALKMKHGWVFQHDNDPKHTARATKEWLRKKHFKVLEWPSQSPDLNPIENLWRELKIRVAQRQPQNITALEEICMEEWAKLPATIYYWNLRCLHMILVVALKGIKTVISEAAGQGVTITGEKTFNNWNWPNAVIFAATVITTIGYGNIAPKTPVGRVFCIFYGLFGVPLCLTWISELGKFFGGRAKHLGQYLTKRGVSLRKAQFTCTAVFLIWGVLVHLVLPPFVFMSQEGWTYIEGLYFSFVTLTTIGFGDLVAGVDPNANYPTLYRYFVEVWIYLGLAWLSLFFNWKVRMVIEAHKALKKRRKRRKLSLDEFQHYKETHKALQLPPASNDVNIFSFLSKRKVGYNDLIKQIGTKNGEDQHAGTIGSKTRQSEFIRSKSCNDAASVNGNAILNLDQSPRQKRRYSFSDRVTVVFSKSKSYLLGTEEGPLLNEMQVELDVERMYENQLDKEAGEEHRNLGPGGCGPGRHMWDSNEHQPVIFQNANITFIDEENLLNNSLEDEDEDIKVKLSTSDENVESETDSKEEQCFESDGSVFTDRPDHSNSYEQLVEEYSKENNTDT</sequence>
<dbReference type="Pfam" id="PF01498">
    <property type="entry name" value="HTH_Tnp_Tc3_2"/>
    <property type="match status" value="1"/>
</dbReference>
<proteinExistence type="inferred from homology"/>
<evidence type="ECO:0000256" key="11">
    <source>
        <dbReference type="SAM" id="Phobius"/>
    </source>
</evidence>
<keyword evidence="2 9" id="KW-0813">Transport</keyword>
<dbReference type="InterPro" id="IPR038717">
    <property type="entry name" value="Tc1-like_DDE_dom"/>
</dbReference>
<accession>A0AAE0V536</accession>
<feature type="domain" description="Potassium channel" evidence="13">
    <location>
        <begin position="420"/>
        <end position="490"/>
    </location>
</feature>
<dbReference type="SUPFAM" id="SSF46689">
    <property type="entry name" value="Homeodomain-like"/>
    <property type="match status" value="1"/>
</dbReference>
<dbReference type="NCBIfam" id="NF033545">
    <property type="entry name" value="transpos_IS630"/>
    <property type="match status" value="1"/>
</dbReference>
<evidence type="ECO:0008006" key="18">
    <source>
        <dbReference type="Google" id="ProtNLM"/>
    </source>
</evidence>
<keyword evidence="7 11" id="KW-0472">Membrane</keyword>
<evidence type="ECO:0000256" key="2">
    <source>
        <dbReference type="ARBA" id="ARBA00022448"/>
    </source>
</evidence>
<evidence type="ECO:0000256" key="4">
    <source>
        <dbReference type="ARBA" id="ARBA00022958"/>
    </source>
</evidence>
<dbReference type="GO" id="GO:0015074">
    <property type="term" value="P:DNA integration"/>
    <property type="evidence" value="ECO:0007669"/>
    <property type="project" value="InterPro"/>
</dbReference>
<dbReference type="AlphaFoldDB" id="A0AAE0V536"/>
<dbReference type="GO" id="GO:0030322">
    <property type="term" value="P:stabilization of membrane potential"/>
    <property type="evidence" value="ECO:0007669"/>
    <property type="project" value="TreeGrafter"/>
</dbReference>
<dbReference type="InterPro" id="IPR009057">
    <property type="entry name" value="Homeodomain-like_sf"/>
</dbReference>
<dbReference type="SUPFAM" id="SSF81324">
    <property type="entry name" value="Voltage-gated potassium channels"/>
    <property type="match status" value="2"/>
</dbReference>
<reference evidence="16" key="1">
    <citation type="submission" date="2023-06" db="EMBL/GenBank/DDBJ databases">
        <title>Male Hemibagrus guttatus genome.</title>
        <authorList>
            <person name="Bian C."/>
        </authorList>
    </citation>
    <scope>NUCLEOTIDE SEQUENCE</scope>
    <source>
        <strain evidence="16">Male_cb2023</strain>
        <tissue evidence="16">Muscle</tissue>
    </source>
</reference>
<dbReference type="GO" id="GO:0006313">
    <property type="term" value="P:DNA transposition"/>
    <property type="evidence" value="ECO:0007669"/>
    <property type="project" value="InterPro"/>
</dbReference>
<feature type="transmembrane region" description="Helical" evidence="11">
    <location>
        <begin position="578"/>
        <end position="597"/>
    </location>
</feature>
<evidence type="ECO:0000259" key="15">
    <source>
        <dbReference type="Pfam" id="PF25787"/>
    </source>
</evidence>
<evidence type="ECO:0000256" key="3">
    <source>
        <dbReference type="ARBA" id="ARBA00022692"/>
    </source>
</evidence>
<evidence type="ECO:0000256" key="1">
    <source>
        <dbReference type="ARBA" id="ARBA00004141"/>
    </source>
</evidence>
<feature type="domain" description="Transposase Tc1-like" evidence="12">
    <location>
        <begin position="150"/>
        <end position="219"/>
    </location>
</feature>
<dbReference type="EMBL" id="JAUCMX010000008">
    <property type="protein sequence ID" value="KAK3537717.1"/>
    <property type="molecule type" value="Genomic_DNA"/>
</dbReference>
<feature type="transmembrane region" description="Helical" evidence="11">
    <location>
        <begin position="6"/>
        <end position="26"/>
    </location>
</feature>
<dbReference type="PRINTS" id="PR01333">
    <property type="entry name" value="2POREKCHANEL"/>
</dbReference>
<dbReference type="InterPro" id="IPR047655">
    <property type="entry name" value="Transpos_IS630-like"/>
</dbReference>
<evidence type="ECO:0000259" key="13">
    <source>
        <dbReference type="Pfam" id="PF07885"/>
    </source>
</evidence>
<dbReference type="Pfam" id="PF25787">
    <property type="entry name" value="HTH_SB"/>
    <property type="match status" value="1"/>
</dbReference>
<keyword evidence="5 11" id="KW-1133">Transmembrane helix</keyword>
<feature type="transmembrane region" description="Helical" evidence="11">
    <location>
        <begin position="438"/>
        <end position="457"/>
    </location>
</feature>
<feature type="domain" description="Potassium channel" evidence="13">
    <location>
        <begin position="525"/>
        <end position="597"/>
    </location>
</feature>
<dbReference type="Gene3D" id="1.10.287.70">
    <property type="match status" value="2"/>
</dbReference>
<feature type="transmembrane region" description="Helical" evidence="11">
    <location>
        <begin position="547"/>
        <end position="566"/>
    </location>
</feature>
<dbReference type="PANTHER" id="PTHR11003:SF241">
    <property type="entry name" value="POTASSIUM CHANNEL SUBFAMILY K MEMBER 5"/>
    <property type="match status" value="1"/>
</dbReference>
<dbReference type="InterPro" id="IPR003280">
    <property type="entry name" value="2pore_dom_K_chnl"/>
</dbReference>
<evidence type="ECO:0000256" key="5">
    <source>
        <dbReference type="ARBA" id="ARBA00022989"/>
    </source>
</evidence>
<evidence type="ECO:0000313" key="16">
    <source>
        <dbReference type="EMBL" id="KAK3537717.1"/>
    </source>
</evidence>
<dbReference type="InterPro" id="IPR002492">
    <property type="entry name" value="Transposase_Tc1-like"/>
</dbReference>
<evidence type="ECO:0000256" key="8">
    <source>
        <dbReference type="ARBA" id="ARBA00023303"/>
    </source>
</evidence>
<comment type="caution">
    <text evidence="16">The sequence shown here is derived from an EMBL/GenBank/DDBJ whole genome shotgun (WGS) entry which is preliminary data.</text>
</comment>
<dbReference type="InterPro" id="IPR036397">
    <property type="entry name" value="RNaseH_sf"/>
</dbReference>
<comment type="similarity">
    <text evidence="9">Belongs to the two pore domain potassium channel (TC 1.A.1.8) family.</text>
</comment>
<gene>
    <name evidence="16" type="ORF">QTP70_017892</name>
</gene>
<evidence type="ECO:0000313" key="17">
    <source>
        <dbReference type="Proteomes" id="UP001274896"/>
    </source>
</evidence>
<feature type="domain" description="Sleeping Beauty transposase HTH" evidence="15">
    <location>
        <begin position="80"/>
        <end position="131"/>
    </location>
</feature>
<feature type="region of interest" description="Disordered" evidence="10">
    <location>
        <begin position="819"/>
        <end position="870"/>
    </location>
</feature>
<dbReference type="Gene3D" id="1.10.10.10">
    <property type="entry name" value="Winged helix-like DNA-binding domain superfamily/Winged helix DNA-binding domain"/>
    <property type="match status" value="1"/>
</dbReference>
<feature type="compositionally biased region" description="Basic and acidic residues" evidence="10">
    <location>
        <begin position="861"/>
        <end position="870"/>
    </location>
</feature>
<evidence type="ECO:0000256" key="9">
    <source>
        <dbReference type="RuleBase" id="RU003857"/>
    </source>
</evidence>
<name>A0AAE0V536_9TELE</name>
<keyword evidence="17" id="KW-1185">Reference proteome</keyword>